<dbReference type="InterPro" id="IPR004839">
    <property type="entry name" value="Aminotransferase_I/II_large"/>
</dbReference>
<dbReference type="PANTHER" id="PTHR43807:SF20">
    <property type="entry name" value="FI04487P"/>
    <property type="match status" value="1"/>
</dbReference>
<keyword evidence="5" id="KW-0663">Pyridoxal phosphate</keyword>
<evidence type="ECO:0000256" key="4">
    <source>
        <dbReference type="ARBA" id="ARBA00022679"/>
    </source>
</evidence>
<name>A0A1H9AUD1_9BACT</name>
<comment type="similarity">
    <text evidence="2">Belongs to the class-I pyridoxal-phosphate-dependent aminotransferase family.</text>
</comment>
<dbReference type="NCBIfam" id="NF009079">
    <property type="entry name" value="PRK12414.1"/>
    <property type="match status" value="1"/>
</dbReference>
<dbReference type="RefSeq" id="WP_090165386.1">
    <property type="nucleotide sequence ID" value="NZ_FOFB01000002.1"/>
</dbReference>
<dbReference type="GO" id="GO:0005737">
    <property type="term" value="C:cytoplasm"/>
    <property type="evidence" value="ECO:0007669"/>
    <property type="project" value="TreeGrafter"/>
</dbReference>
<evidence type="ECO:0000256" key="5">
    <source>
        <dbReference type="ARBA" id="ARBA00022898"/>
    </source>
</evidence>
<dbReference type="InterPro" id="IPR015424">
    <property type="entry name" value="PyrdxlP-dep_Trfase"/>
</dbReference>
<organism evidence="7 8">
    <name type="scientific">Neolewinella agarilytica</name>
    <dbReference type="NCBI Taxonomy" id="478744"/>
    <lineage>
        <taxon>Bacteria</taxon>
        <taxon>Pseudomonadati</taxon>
        <taxon>Bacteroidota</taxon>
        <taxon>Saprospiria</taxon>
        <taxon>Saprospirales</taxon>
        <taxon>Lewinellaceae</taxon>
        <taxon>Neolewinella</taxon>
    </lineage>
</organism>
<dbReference type="AlphaFoldDB" id="A0A1H9AUD1"/>
<gene>
    <name evidence="7" type="ORF">SAMN05444359_102208</name>
</gene>
<feature type="domain" description="Aminotransferase class I/classII large" evidence="6">
    <location>
        <begin position="27"/>
        <end position="377"/>
    </location>
</feature>
<evidence type="ECO:0000259" key="6">
    <source>
        <dbReference type="Pfam" id="PF00155"/>
    </source>
</evidence>
<evidence type="ECO:0000256" key="3">
    <source>
        <dbReference type="ARBA" id="ARBA00022576"/>
    </source>
</evidence>
<dbReference type="Gene3D" id="3.90.1150.10">
    <property type="entry name" value="Aspartate Aminotransferase, domain 1"/>
    <property type="match status" value="1"/>
</dbReference>
<dbReference type="Proteomes" id="UP000199021">
    <property type="component" value="Unassembled WGS sequence"/>
</dbReference>
<dbReference type="PANTHER" id="PTHR43807">
    <property type="entry name" value="FI04487P"/>
    <property type="match status" value="1"/>
</dbReference>
<dbReference type="SUPFAM" id="SSF53383">
    <property type="entry name" value="PLP-dependent transferases"/>
    <property type="match status" value="1"/>
</dbReference>
<dbReference type="CDD" id="cd00609">
    <property type="entry name" value="AAT_like"/>
    <property type="match status" value="1"/>
</dbReference>
<dbReference type="GO" id="GO:0016212">
    <property type="term" value="F:kynurenine-oxoglutarate transaminase activity"/>
    <property type="evidence" value="ECO:0007669"/>
    <property type="project" value="TreeGrafter"/>
</dbReference>
<dbReference type="InterPro" id="IPR015421">
    <property type="entry name" value="PyrdxlP-dep_Trfase_major"/>
</dbReference>
<dbReference type="FunFam" id="3.40.640.10:FF:000033">
    <property type="entry name" value="Aspartate aminotransferase"/>
    <property type="match status" value="1"/>
</dbReference>
<dbReference type="OrthoDB" id="9802328at2"/>
<protein>
    <submittedName>
        <fullName evidence="7">2-keto-4-methylthiobutyrate aminotransferase apoenzyme</fullName>
    </submittedName>
</protein>
<dbReference type="Gene3D" id="3.40.640.10">
    <property type="entry name" value="Type I PLP-dependent aspartate aminotransferase-like (Major domain)"/>
    <property type="match status" value="1"/>
</dbReference>
<dbReference type="InterPro" id="IPR051326">
    <property type="entry name" value="Kynurenine-oxoglutarate_AT"/>
</dbReference>
<dbReference type="GO" id="GO:0030170">
    <property type="term" value="F:pyridoxal phosphate binding"/>
    <property type="evidence" value="ECO:0007669"/>
    <property type="project" value="InterPro"/>
</dbReference>
<dbReference type="InParanoid" id="A0A1H9AUD1"/>
<dbReference type="Pfam" id="PF00155">
    <property type="entry name" value="Aminotran_1_2"/>
    <property type="match status" value="1"/>
</dbReference>
<keyword evidence="8" id="KW-1185">Reference proteome</keyword>
<dbReference type="EMBL" id="FOFB01000002">
    <property type="protein sequence ID" value="SEP79548.1"/>
    <property type="molecule type" value="Genomic_DNA"/>
</dbReference>
<keyword evidence="3 7" id="KW-0032">Aminotransferase</keyword>
<evidence type="ECO:0000256" key="2">
    <source>
        <dbReference type="ARBA" id="ARBA00007441"/>
    </source>
</evidence>
<dbReference type="NCBIfam" id="NF006569">
    <property type="entry name" value="PRK09082.1"/>
    <property type="match status" value="1"/>
</dbReference>
<dbReference type="STRING" id="478744.SAMN05444359_102208"/>
<accession>A0A1H9AUD1</accession>
<comment type="cofactor">
    <cofactor evidence="1">
        <name>pyridoxal 5'-phosphate</name>
        <dbReference type="ChEBI" id="CHEBI:597326"/>
    </cofactor>
</comment>
<keyword evidence="4 7" id="KW-0808">Transferase</keyword>
<dbReference type="InterPro" id="IPR015422">
    <property type="entry name" value="PyrdxlP-dep_Trfase_small"/>
</dbReference>
<evidence type="ECO:0000313" key="8">
    <source>
        <dbReference type="Proteomes" id="UP000199021"/>
    </source>
</evidence>
<evidence type="ECO:0000313" key="7">
    <source>
        <dbReference type="EMBL" id="SEP79548.1"/>
    </source>
</evidence>
<reference evidence="8" key="1">
    <citation type="submission" date="2016-10" db="EMBL/GenBank/DDBJ databases">
        <authorList>
            <person name="Varghese N."/>
            <person name="Submissions S."/>
        </authorList>
    </citation>
    <scope>NUCLEOTIDE SEQUENCE [LARGE SCALE GENOMIC DNA]</scope>
    <source>
        <strain evidence="8">DSM 24740</strain>
    </source>
</reference>
<sequence>MTVKSKLPQTTTTIFTQMSQLAVEHEAINLSQGFPNFPVDQRLKDLINHYVQADYNQYAPMVGVGELRQAIAKKKWELYASRLDAETEITITNGATEAIFSAITALVRAGDEVIVFEPAYDSYVPAIEVNGGVVVPLQLRSPDYRVDWDEVRDKISPRTRMIIINTPHNPTGTVFDKTDLKALQSITDDTDILILSDEVYQHLIFDGRQHESVLRYPDLYCRSIVTMSFGKTFHATGWRIGYCIAPPEITAEIRKVHQFNTFSINRPLQHALADYLAEPEHYRLLPDFYQRKRDVFREAMQDTPFELLECSGTYFALAAYRQLSDLGDQAFARWLTREKGVATIPISSFYSDGTDEHIVRFCFAKTEESLLAAAERLKR</sequence>
<proteinExistence type="inferred from homology"/>
<evidence type="ECO:0000256" key="1">
    <source>
        <dbReference type="ARBA" id="ARBA00001933"/>
    </source>
</evidence>